<proteinExistence type="predicted"/>
<comment type="caution">
    <text evidence="1">The sequence shown here is derived from an EMBL/GenBank/DDBJ whole genome shotgun (WGS) entry which is preliminary data.</text>
</comment>
<dbReference type="Pfam" id="PF13416">
    <property type="entry name" value="SBP_bac_8"/>
    <property type="match status" value="1"/>
</dbReference>
<dbReference type="Proteomes" id="UP000476055">
    <property type="component" value="Unassembled WGS sequence"/>
</dbReference>
<organism evidence="1 2">
    <name type="scientific">Waltera intestinalis</name>
    <dbReference type="NCBI Taxonomy" id="2606635"/>
    <lineage>
        <taxon>Bacteria</taxon>
        <taxon>Bacillati</taxon>
        <taxon>Bacillota</taxon>
        <taxon>Clostridia</taxon>
        <taxon>Lachnospirales</taxon>
        <taxon>Lachnospiraceae</taxon>
        <taxon>Waltera</taxon>
    </lineage>
</organism>
<reference evidence="1 2" key="1">
    <citation type="submission" date="2019-08" db="EMBL/GenBank/DDBJ databases">
        <title>In-depth cultivation of the pig gut microbiome towards novel bacterial diversity and tailored functional studies.</title>
        <authorList>
            <person name="Wylensek D."/>
            <person name="Hitch T.C.A."/>
            <person name="Clavel T."/>
        </authorList>
    </citation>
    <scope>NUCLEOTIDE SEQUENCE [LARGE SCALE GENOMIC DNA]</scope>
    <source>
        <strain evidence="1 2">WCA3-601-WT-6H</strain>
    </source>
</reference>
<protein>
    <submittedName>
        <fullName evidence="1">Extracellular solute-binding protein</fullName>
    </submittedName>
</protein>
<dbReference type="RefSeq" id="WP_154494919.1">
    <property type="nucleotide sequence ID" value="NZ_VUMU01000001.1"/>
</dbReference>
<name>A0A6L5YFD9_9FIRM</name>
<dbReference type="SUPFAM" id="SSF53850">
    <property type="entry name" value="Periplasmic binding protein-like II"/>
    <property type="match status" value="1"/>
</dbReference>
<keyword evidence="2" id="KW-1185">Reference proteome</keyword>
<gene>
    <name evidence="1" type="ORF">FYJ59_01130</name>
</gene>
<evidence type="ECO:0000313" key="2">
    <source>
        <dbReference type="Proteomes" id="UP000476055"/>
    </source>
</evidence>
<dbReference type="PROSITE" id="PS51257">
    <property type="entry name" value="PROKAR_LIPOPROTEIN"/>
    <property type="match status" value="1"/>
</dbReference>
<sequence length="757" mass="83653">MQNRNYLNNNNMQKGIALATCMAIVMGLFTGCGKKNDLQIAASPDEVQKGRYVETELSLPEEWKDKNISQIFRSGDELHFLVAGGSEGQTTLEEWKLGEGDTLTEVTKDWLKALPEGKNLESSDSFTLLQDAEGNQCLYGNCYRDEENSSAHLWKEADGSALDITPQKWLEPMDMDGYRFYDTPQYVTMTEDGLLVGLSYFSLDVVLAQDGSLVSSQESDSLIDSGTLADNKWVSAVGDTLYLAQADEQGSVNGLLQMQLDGNNGAKAKGVIPFSQDSYSSAYFSVLEDGTVYAADADGFFHCDAGDTNWQKLLQGIDTGFSLSDQWCRDIVALSDGSVYAWFGSESGDKIMIYRYDPDAVTEVTEELTLYTVEESFFLQQAAVQYHKQHPEVLIHVDAAISMTDKYSGNADYQQIYQDLNTSLTSGNGPDLMVMDHLKLDTYASKGLLFNLQEVLQPMEEDGTLLSNITTAYKEADGTRYAVPLRFGLLLAVGRDVQPEEMSSMDAIAKAVSGKTESYMGDRTCGELVEAFYPLIVDDILQNRQVNRDTLRPWLEDLKKIADNCGILPSRKEGRAANIWDLGADVKLVLQETDGFNEAMMPYAVAELLNANVVSMENAFYPKMVIGINSRSEHVETAKDFLRFALSEELQSVDTYEGFPVNAKALETQAAADHSKAEAYTTYDIDGSSVEFAIKAYSEETANHLMELCKAATLCLKEDTQIETSLTESLQAYLNGQASVEEAMDAVEGSLKMYLAE</sequence>
<dbReference type="InterPro" id="IPR006059">
    <property type="entry name" value="SBP"/>
</dbReference>
<accession>A0A6L5YFD9</accession>
<dbReference type="Gene3D" id="3.40.190.10">
    <property type="entry name" value="Periplasmic binding protein-like II"/>
    <property type="match status" value="2"/>
</dbReference>
<evidence type="ECO:0000313" key="1">
    <source>
        <dbReference type="EMBL" id="MST56865.1"/>
    </source>
</evidence>
<dbReference type="AlphaFoldDB" id="A0A6L5YFD9"/>
<dbReference type="EMBL" id="VUMU01000001">
    <property type="protein sequence ID" value="MST56865.1"/>
    <property type="molecule type" value="Genomic_DNA"/>
</dbReference>